<proteinExistence type="predicted"/>
<accession>A0A2A2JZN9</accession>
<evidence type="ECO:0000256" key="1">
    <source>
        <dbReference type="SAM" id="MobiDB-lite"/>
    </source>
</evidence>
<evidence type="ECO:0000313" key="2">
    <source>
        <dbReference type="EMBL" id="PAV67246.1"/>
    </source>
</evidence>
<reference evidence="2 3" key="1">
    <citation type="journal article" date="2017" name="Curr. Biol.">
        <title>Genome architecture and evolution of a unichromosomal asexual nematode.</title>
        <authorList>
            <person name="Fradin H."/>
            <person name="Zegar C."/>
            <person name="Gutwein M."/>
            <person name="Lucas J."/>
            <person name="Kovtun M."/>
            <person name="Corcoran D."/>
            <person name="Baugh L.R."/>
            <person name="Kiontke K."/>
            <person name="Gunsalus K."/>
            <person name="Fitch D.H."/>
            <person name="Piano F."/>
        </authorList>
    </citation>
    <scope>NUCLEOTIDE SEQUENCE [LARGE SCALE GENOMIC DNA]</scope>
    <source>
        <strain evidence="2">PF1309</strain>
    </source>
</reference>
<feature type="region of interest" description="Disordered" evidence="1">
    <location>
        <begin position="619"/>
        <end position="643"/>
    </location>
</feature>
<sequence>MNVGSQAADLSEPAADREGDHASPFRPVTGCSRLASPFAQDEFLDLAGGRLRQRHQRHMPRRLEVRQALATPADQLFAGDIPLGLGTQGDEGMRGFAPARIGPRHHGGLEHLRMLVEHLLDLQRTDVLAAGNDDVLGPVLDLHIAIRVQHGQVAGVQPAASQGAAGGFGVVQVAFHHRVAAHHQLAQRRPVGGHRLAGFAIQDRGVLEHRMGHALAAHEPRASLQRQLVDAWLPQAQGTRAIAFGHAIGMGDAETARLHGGDHRAGRCGATGDHRHRLGRRGACRSMDQHRHHHRRGAQVRRQVGALGLGIIDAHQQRWRVQHRQRLVDHRAELAIAQQYPGRAMAQDEGDAARLQADIDAHQHGTRAGHAIVRLEHLGDVRRQDRHTLARLHADPLQGAGQGPAALVQLLAAAQVAAIDHDLAAAHAAAGVTGEQQQGAVQVRRLAVAPARNTRTQSLPRVTGQERLVQVGHHVSRRQGVHANAMARQLQGHGAGQVRQAGLGRQIRGDGAGHPAGEDRGDVDQAAALPCGNHAPRAFLGHRPGALEVGVEYAVPTAIIAVEQRLAVAHAGVVDQHIQGAGGIEHPADIVPAGHIEGKGAGPAAAGLDGLDQGLQRRLAPGGDQHLGAGGRQGLGKVPAQATGGPVAAASVTSRALVEEFLRQAHAVHFARTVIDAERPDIAEDPLHHRVPGHPAPAQHLHRAINHPPQRLGADHLGHARVDIAPLALVEYPGAVPYRQAHHMQVHLVVGEHEADTLVLAQRFAEGVAGARMIAGDVVGTTRGAEPAHAVGQPCRRQTHLGVAEALADLAEHIARRDAQVVETQLPVATGEAAVQRVQLPFVDDALTPHVAEEHGRRAVLHARHDDREIGAVSAGDQPLAAVDQVIVAIAGGRGAQHRRIRA</sequence>
<feature type="region of interest" description="Disordered" evidence="1">
    <location>
        <begin position="1"/>
        <end position="27"/>
    </location>
</feature>
<dbReference type="OrthoDB" id="10688744at2759"/>
<name>A0A2A2JZN9_9BILA</name>
<dbReference type="Proteomes" id="UP000218231">
    <property type="component" value="Unassembled WGS sequence"/>
</dbReference>
<dbReference type="AlphaFoldDB" id="A0A2A2JZN9"/>
<gene>
    <name evidence="2" type="ORF">WR25_02371</name>
</gene>
<evidence type="ECO:0000313" key="3">
    <source>
        <dbReference type="Proteomes" id="UP000218231"/>
    </source>
</evidence>
<protein>
    <submittedName>
        <fullName evidence="2">Uncharacterized protein</fullName>
    </submittedName>
</protein>
<keyword evidence="3" id="KW-1185">Reference proteome</keyword>
<feature type="compositionally biased region" description="Basic and acidic residues" evidence="1">
    <location>
        <begin position="14"/>
        <end position="23"/>
    </location>
</feature>
<dbReference type="EMBL" id="LIAE01009975">
    <property type="protein sequence ID" value="PAV67246.1"/>
    <property type="molecule type" value="Genomic_DNA"/>
</dbReference>
<comment type="caution">
    <text evidence="2">The sequence shown here is derived from an EMBL/GenBank/DDBJ whole genome shotgun (WGS) entry which is preliminary data.</text>
</comment>
<organism evidence="2 3">
    <name type="scientific">Diploscapter pachys</name>
    <dbReference type="NCBI Taxonomy" id="2018661"/>
    <lineage>
        <taxon>Eukaryota</taxon>
        <taxon>Metazoa</taxon>
        <taxon>Ecdysozoa</taxon>
        <taxon>Nematoda</taxon>
        <taxon>Chromadorea</taxon>
        <taxon>Rhabditida</taxon>
        <taxon>Rhabditina</taxon>
        <taxon>Rhabditomorpha</taxon>
        <taxon>Rhabditoidea</taxon>
        <taxon>Rhabditidae</taxon>
        <taxon>Diploscapter</taxon>
    </lineage>
</organism>